<dbReference type="Gene3D" id="1.10.10.10">
    <property type="entry name" value="Winged helix-like DNA-binding domain superfamily/Winged helix DNA-binding domain"/>
    <property type="match status" value="1"/>
</dbReference>
<evidence type="ECO:0000259" key="5">
    <source>
        <dbReference type="PROSITE" id="PS50987"/>
    </source>
</evidence>
<evidence type="ECO:0000313" key="7">
    <source>
        <dbReference type="Proteomes" id="UP001218071"/>
    </source>
</evidence>
<keyword evidence="2" id="KW-0238">DNA-binding</keyword>
<accession>A0ABY7UL07</accession>
<evidence type="ECO:0000256" key="3">
    <source>
        <dbReference type="ARBA" id="ARBA00023163"/>
    </source>
</evidence>
<dbReference type="PRINTS" id="PR00778">
    <property type="entry name" value="HTHARSR"/>
</dbReference>
<feature type="region of interest" description="Disordered" evidence="4">
    <location>
        <begin position="114"/>
        <end position="162"/>
    </location>
</feature>
<keyword evidence="1" id="KW-0805">Transcription regulation</keyword>
<dbReference type="InterPro" id="IPR001845">
    <property type="entry name" value="HTH_ArsR_DNA-bd_dom"/>
</dbReference>
<dbReference type="PANTHER" id="PTHR43132">
    <property type="entry name" value="ARSENICAL RESISTANCE OPERON REPRESSOR ARSR-RELATED"/>
    <property type="match status" value="1"/>
</dbReference>
<proteinExistence type="predicted"/>
<dbReference type="CDD" id="cd00090">
    <property type="entry name" value="HTH_ARSR"/>
    <property type="match status" value="1"/>
</dbReference>
<dbReference type="SMART" id="SM00418">
    <property type="entry name" value="HTH_ARSR"/>
    <property type="match status" value="1"/>
</dbReference>
<dbReference type="InterPro" id="IPR036390">
    <property type="entry name" value="WH_DNA-bd_sf"/>
</dbReference>
<reference evidence="6 7" key="1">
    <citation type="submission" date="2020-10" db="EMBL/GenBank/DDBJ databases">
        <title>Complete genome sequence of Corynebacterium jeddahense DSM 45997, type strain of Corynebacterium jeddahense.</title>
        <authorList>
            <person name="Busche T."/>
            <person name="Kalinowski J."/>
            <person name="Ruckert C."/>
        </authorList>
    </citation>
    <scope>NUCLEOTIDE SEQUENCE [LARGE SCALE GENOMIC DNA]</scope>
    <source>
        <strain evidence="6 7">DSM 45997</strain>
    </source>
</reference>
<evidence type="ECO:0000256" key="2">
    <source>
        <dbReference type="ARBA" id="ARBA00023125"/>
    </source>
</evidence>
<evidence type="ECO:0000256" key="4">
    <source>
        <dbReference type="SAM" id="MobiDB-lite"/>
    </source>
</evidence>
<evidence type="ECO:0000256" key="1">
    <source>
        <dbReference type="ARBA" id="ARBA00023015"/>
    </source>
</evidence>
<keyword evidence="3" id="KW-0804">Transcription</keyword>
<feature type="compositionally biased region" description="Basic and acidic residues" evidence="4">
    <location>
        <begin position="114"/>
        <end position="125"/>
    </location>
</feature>
<dbReference type="Pfam" id="PF01022">
    <property type="entry name" value="HTH_5"/>
    <property type="match status" value="1"/>
</dbReference>
<dbReference type="Proteomes" id="UP001218071">
    <property type="component" value="Chromosome"/>
</dbReference>
<dbReference type="RefSeq" id="WP_081764531.1">
    <property type="nucleotide sequence ID" value="NZ_CBYN010000053.1"/>
</dbReference>
<dbReference type="SUPFAM" id="SSF46785">
    <property type="entry name" value="Winged helix' DNA-binding domain"/>
    <property type="match status" value="1"/>
</dbReference>
<dbReference type="EMBL" id="CP063194">
    <property type="protein sequence ID" value="WCZ39397.1"/>
    <property type="molecule type" value="Genomic_DNA"/>
</dbReference>
<sequence>MRDLDRHTGARAGLGEDDIARTAELVKVLDSKMRLQILLLLDDGERVVRELVAELGKSQPLISQHLRVLRGAGLVTSTRNGREVLYSLAQPDVVRVIQDLAALTNYTEARDELAERRNARRHPEDYASSDGSAGAAIIDPPASVRPEIDPGLAPSTPQPRRD</sequence>
<feature type="compositionally biased region" description="Low complexity" evidence="4">
    <location>
        <begin position="128"/>
        <end position="139"/>
    </location>
</feature>
<dbReference type="NCBIfam" id="NF033788">
    <property type="entry name" value="HTH_metalloreg"/>
    <property type="match status" value="1"/>
</dbReference>
<dbReference type="InterPro" id="IPR051011">
    <property type="entry name" value="Metal_resp_trans_reg"/>
</dbReference>
<dbReference type="InterPro" id="IPR036388">
    <property type="entry name" value="WH-like_DNA-bd_sf"/>
</dbReference>
<name>A0ABY7UL07_9CORY</name>
<feature type="domain" description="HTH arsR-type" evidence="5">
    <location>
        <begin position="14"/>
        <end position="108"/>
    </location>
</feature>
<keyword evidence="7" id="KW-1185">Reference proteome</keyword>
<dbReference type="InterPro" id="IPR011991">
    <property type="entry name" value="ArsR-like_HTH"/>
</dbReference>
<dbReference type="PROSITE" id="PS50987">
    <property type="entry name" value="HTH_ARSR_2"/>
    <property type="match status" value="1"/>
</dbReference>
<protein>
    <submittedName>
        <fullName evidence="6">HTH-type transcriptional repressor SmtB</fullName>
    </submittedName>
</protein>
<organism evidence="6 7">
    <name type="scientific">Corynebacterium jeddahense</name>
    <dbReference type="NCBI Taxonomy" id="1414719"/>
    <lineage>
        <taxon>Bacteria</taxon>
        <taxon>Bacillati</taxon>
        <taxon>Actinomycetota</taxon>
        <taxon>Actinomycetes</taxon>
        <taxon>Mycobacteriales</taxon>
        <taxon>Corynebacteriaceae</taxon>
        <taxon>Corynebacterium</taxon>
    </lineage>
</organism>
<gene>
    <name evidence="6" type="primary">smtB</name>
    <name evidence="6" type="ORF">CJEDD_09050</name>
</gene>
<dbReference type="PANTHER" id="PTHR43132:SF2">
    <property type="entry name" value="ARSENICAL RESISTANCE OPERON REPRESSOR ARSR-RELATED"/>
    <property type="match status" value="1"/>
</dbReference>
<evidence type="ECO:0000313" key="6">
    <source>
        <dbReference type="EMBL" id="WCZ39397.1"/>
    </source>
</evidence>